<protein>
    <submittedName>
        <fullName evidence="2">Uncharacterized protein</fullName>
    </submittedName>
</protein>
<feature type="region of interest" description="Disordered" evidence="1">
    <location>
        <begin position="1"/>
        <end position="23"/>
    </location>
</feature>
<evidence type="ECO:0000313" key="2">
    <source>
        <dbReference type="EMBL" id="CAD7702769.1"/>
    </source>
</evidence>
<evidence type="ECO:0000313" key="3">
    <source>
        <dbReference type="Proteomes" id="UP000708148"/>
    </source>
</evidence>
<feature type="region of interest" description="Disordered" evidence="1">
    <location>
        <begin position="129"/>
        <end position="200"/>
    </location>
</feature>
<accession>A0A8S1JFL6</accession>
<organism evidence="2 3">
    <name type="scientific">Ostreobium quekettii</name>
    <dbReference type="NCBI Taxonomy" id="121088"/>
    <lineage>
        <taxon>Eukaryota</taxon>
        <taxon>Viridiplantae</taxon>
        <taxon>Chlorophyta</taxon>
        <taxon>core chlorophytes</taxon>
        <taxon>Ulvophyceae</taxon>
        <taxon>TCBD clade</taxon>
        <taxon>Bryopsidales</taxon>
        <taxon>Ostreobineae</taxon>
        <taxon>Ostreobiaceae</taxon>
        <taxon>Ostreobium</taxon>
    </lineage>
</organism>
<keyword evidence="3" id="KW-1185">Reference proteome</keyword>
<reference evidence="2" key="1">
    <citation type="submission" date="2020-12" db="EMBL/GenBank/DDBJ databases">
        <authorList>
            <person name="Iha C."/>
        </authorList>
    </citation>
    <scope>NUCLEOTIDE SEQUENCE</scope>
</reference>
<dbReference type="Proteomes" id="UP000708148">
    <property type="component" value="Unassembled WGS sequence"/>
</dbReference>
<sequence length="200" mass="20689">MAASAKGKRGAGRRRGASPAGWAGASAAIDAIHVEGDRAWTKNSECDACRIARGGGGSGMRVSGGKGRIAAFVATDACDDGAGDRPGRFDGGEEGHRGQILGSDVGQLYEDFFRVAAEFEQNYVADGASAGALGQGPQDAGCGQGDRQRQNPAPEGTDGLMGRLFGRRAKKDPEEFSSSNPKGAATAPQYKDYSQDFQEV</sequence>
<feature type="compositionally biased region" description="Basic residues" evidence="1">
    <location>
        <begin position="1"/>
        <end position="16"/>
    </location>
</feature>
<proteinExistence type="predicted"/>
<gene>
    <name evidence="2" type="ORF">OSTQU699_LOCUS8126</name>
</gene>
<name>A0A8S1JFL6_9CHLO</name>
<evidence type="ECO:0000256" key="1">
    <source>
        <dbReference type="SAM" id="MobiDB-lite"/>
    </source>
</evidence>
<comment type="caution">
    <text evidence="2">The sequence shown here is derived from an EMBL/GenBank/DDBJ whole genome shotgun (WGS) entry which is preliminary data.</text>
</comment>
<dbReference type="AlphaFoldDB" id="A0A8S1JFL6"/>
<dbReference type="EMBL" id="CAJHUC010001942">
    <property type="protein sequence ID" value="CAD7702769.1"/>
    <property type="molecule type" value="Genomic_DNA"/>
</dbReference>